<dbReference type="HAMAP" id="MF_02065">
    <property type="entry name" value="MltG"/>
    <property type="match status" value="1"/>
</dbReference>
<dbReference type="Proteomes" id="UP000327194">
    <property type="component" value="Chromosome"/>
</dbReference>
<comment type="catalytic activity">
    <reaction evidence="7">
        <text>a peptidoglycan chain = a peptidoglycan chain with N-acetyl-1,6-anhydromuramyl-[peptide] at the reducing end + a peptidoglycan chain with N-acetylglucosamine at the non-reducing end.</text>
        <dbReference type="EC" id="4.2.2.29"/>
    </reaction>
</comment>
<dbReference type="GO" id="GO:0009252">
    <property type="term" value="P:peptidoglycan biosynthetic process"/>
    <property type="evidence" value="ECO:0007669"/>
    <property type="project" value="UniProtKB-UniRule"/>
</dbReference>
<evidence type="ECO:0000256" key="1">
    <source>
        <dbReference type="ARBA" id="ARBA00022475"/>
    </source>
</evidence>
<feature type="site" description="Important for catalytic activity" evidence="7">
    <location>
        <position position="258"/>
    </location>
</feature>
<evidence type="ECO:0000256" key="4">
    <source>
        <dbReference type="ARBA" id="ARBA00023136"/>
    </source>
</evidence>
<dbReference type="Gene3D" id="3.30.1490.480">
    <property type="entry name" value="Endolytic murein transglycosylase"/>
    <property type="match status" value="1"/>
</dbReference>
<dbReference type="PANTHER" id="PTHR30518">
    <property type="entry name" value="ENDOLYTIC MUREIN TRANSGLYCOSYLASE"/>
    <property type="match status" value="1"/>
</dbReference>
<keyword evidence="3 7" id="KW-1133">Transmembrane helix</keyword>
<dbReference type="CDD" id="cd08010">
    <property type="entry name" value="MltG_like"/>
    <property type="match status" value="1"/>
</dbReference>
<dbReference type="AlphaFoldDB" id="A0AAE6P0A9"/>
<keyword evidence="1 7" id="KW-1003">Cell membrane</keyword>
<dbReference type="Pfam" id="PF02618">
    <property type="entry name" value="YceG"/>
    <property type="match status" value="1"/>
</dbReference>
<evidence type="ECO:0000256" key="7">
    <source>
        <dbReference type="HAMAP-Rule" id="MF_02065"/>
    </source>
</evidence>
<keyword evidence="6 7" id="KW-0961">Cell wall biogenesis/degradation</keyword>
<keyword evidence="4 7" id="KW-0472">Membrane</keyword>
<dbReference type="PANTHER" id="PTHR30518:SF2">
    <property type="entry name" value="ENDOLYTIC MUREIN TRANSGLYCOSYLASE"/>
    <property type="match status" value="1"/>
</dbReference>
<feature type="transmembrane region" description="Helical" evidence="7">
    <location>
        <begin position="24"/>
        <end position="47"/>
    </location>
</feature>
<evidence type="ECO:0000313" key="8">
    <source>
        <dbReference type="EMBL" id="QFX92574.1"/>
    </source>
</evidence>
<proteinExistence type="inferred from homology"/>
<dbReference type="KEGG" id="lfv:LF543_02945"/>
<reference evidence="8 9" key="1">
    <citation type="submission" date="2019-10" db="EMBL/GenBank/DDBJ databases">
        <title>Genome sequencing of Lactobacillus fructivorans.</title>
        <authorList>
            <person name="Kim K."/>
        </authorList>
    </citation>
    <scope>NUCLEOTIDE SEQUENCE [LARGE SCALE GENOMIC DNA]</scope>
    <source>
        <strain evidence="8 9">LF543</strain>
    </source>
</reference>
<organism evidence="8 9">
    <name type="scientific">Fructilactobacillus fructivorans</name>
    <dbReference type="NCBI Taxonomy" id="1614"/>
    <lineage>
        <taxon>Bacteria</taxon>
        <taxon>Bacillati</taxon>
        <taxon>Bacillota</taxon>
        <taxon>Bacilli</taxon>
        <taxon>Lactobacillales</taxon>
        <taxon>Lactobacillaceae</taxon>
        <taxon>Fructilactobacillus</taxon>
    </lineage>
</organism>
<evidence type="ECO:0000313" key="9">
    <source>
        <dbReference type="Proteomes" id="UP000327194"/>
    </source>
</evidence>
<sequence length="375" mass="42622">MDDKKKRLKGVILKAKTSSFGKKIIYSVIVIIVILVIAIVLIGHHYFKTSLQPLDPHDQQVTQVDIPRGSSTKKIGAILQKSKVVKSGMVFNYYVKSHNITNFKSGYYQLKPSMSLDNIAQNLQKGGSSEPIQSTDSKLIIPEGDNIDQIADIIAKNTDFSKDEFLSLMKDRKFFDAMVQNYPELLSSAKNAKDTRYFFEGYLYPATYPVPKHSSLKMLVSLMLAKSNAMYQPYYQRMKDQKLTVQQTLTLASLIEREGVSQDDRNKMAGVLRNRIEKKMPLQSDVAVLYALHKNTKILSKRDLTVNSKYNLYINQGFGPGPFDSPSVSSVHAVLYPTDMDKGYLYFLADNKTKKIYYAKSLKEQQNNIKTHINR</sequence>
<evidence type="ECO:0000256" key="2">
    <source>
        <dbReference type="ARBA" id="ARBA00022692"/>
    </source>
</evidence>
<evidence type="ECO:0000256" key="5">
    <source>
        <dbReference type="ARBA" id="ARBA00023239"/>
    </source>
</evidence>
<accession>A0AAE6P0A9</accession>
<dbReference type="NCBIfam" id="TIGR00247">
    <property type="entry name" value="endolytic transglycosylase MltG"/>
    <property type="match status" value="1"/>
</dbReference>
<evidence type="ECO:0000256" key="6">
    <source>
        <dbReference type="ARBA" id="ARBA00023316"/>
    </source>
</evidence>
<dbReference type="GO" id="GO:0008932">
    <property type="term" value="F:lytic endotransglycosylase activity"/>
    <property type="evidence" value="ECO:0007669"/>
    <property type="project" value="UniProtKB-UniRule"/>
</dbReference>
<keyword evidence="2 7" id="KW-0812">Transmembrane</keyword>
<dbReference type="InterPro" id="IPR003770">
    <property type="entry name" value="MLTG-like"/>
</dbReference>
<evidence type="ECO:0000256" key="3">
    <source>
        <dbReference type="ARBA" id="ARBA00022989"/>
    </source>
</evidence>
<dbReference type="EMBL" id="CP045562">
    <property type="protein sequence ID" value="QFX92574.1"/>
    <property type="molecule type" value="Genomic_DNA"/>
</dbReference>
<dbReference type="EC" id="4.2.2.29" evidence="7"/>
<dbReference type="GO" id="GO:0005886">
    <property type="term" value="C:plasma membrane"/>
    <property type="evidence" value="ECO:0007669"/>
    <property type="project" value="UniProtKB-SubCell"/>
</dbReference>
<name>A0AAE6P0A9_9LACO</name>
<comment type="subcellular location">
    <subcellularLocation>
        <location evidence="7">Cell membrane</location>
        <topology evidence="7">Single-pass membrane protein</topology>
    </subcellularLocation>
</comment>
<dbReference type="GO" id="GO:0071555">
    <property type="term" value="P:cell wall organization"/>
    <property type="evidence" value="ECO:0007669"/>
    <property type="project" value="UniProtKB-KW"/>
</dbReference>
<comment type="function">
    <text evidence="7">Functions as a peptidoglycan terminase that cleaves nascent peptidoglycan strands endolytically to terminate their elongation.</text>
</comment>
<gene>
    <name evidence="7 8" type="primary">mltG</name>
    <name evidence="8" type="ORF">LF543_02945</name>
</gene>
<protein>
    <recommendedName>
        <fullName evidence="7">Endolytic murein transglycosylase</fullName>
        <ecNumber evidence="7">4.2.2.29</ecNumber>
    </recommendedName>
    <alternativeName>
        <fullName evidence="7">Peptidoglycan lytic transglycosylase</fullName>
    </alternativeName>
    <alternativeName>
        <fullName evidence="7">Peptidoglycan polymerization terminase</fullName>
    </alternativeName>
</protein>
<keyword evidence="5 7" id="KW-0456">Lyase</keyword>
<comment type="similarity">
    <text evidence="7">Belongs to the transglycosylase MltG family.</text>
</comment>
<dbReference type="RefSeq" id="WP_010021560.1">
    <property type="nucleotide sequence ID" value="NZ_AZDS01000001.1"/>
</dbReference>